<name>A0ABT8SXL2_9HYPH</name>
<reference evidence="3" key="2">
    <citation type="submission" date="2023-07" db="EMBL/GenBank/DDBJ databases">
        <authorList>
            <person name="Sun H."/>
        </authorList>
    </citation>
    <scope>NUCLEOTIDE SEQUENCE</scope>
    <source>
        <strain evidence="3">05753</strain>
    </source>
</reference>
<feature type="domain" description="Hypersensitivity response secretion-like HrpJ" evidence="2">
    <location>
        <begin position="65"/>
        <end position="229"/>
    </location>
</feature>
<keyword evidence="4" id="KW-1185">Reference proteome</keyword>
<organism evidence="3 4">
    <name type="scientific">Rhizobium oryzicola</name>
    <dbReference type="NCBI Taxonomy" id="1232668"/>
    <lineage>
        <taxon>Bacteria</taxon>
        <taxon>Pseudomonadati</taxon>
        <taxon>Pseudomonadota</taxon>
        <taxon>Alphaproteobacteria</taxon>
        <taxon>Hyphomicrobiales</taxon>
        <taxon>Rhizobiaceae</taxon>
        <taxon>Rhizobium/Agrobacterium group</taxon>
        <taxon>Rhizobium</taxon>
    </lineage>
</organism>
<evidence type="ECO:0000259" key="2">
    <source>
        <dbReference type="Pfam" id="PF07201"/>
    </source>
</evidence>
<dbReference type="Pfam" id="PF07201">
    <property type="entry name" value="HrpJ"/>
    <property type="match status" value="1"/>
</dbReference>
<dbReference type="Proteomes" id="UP001169006">
    <property type="component" value="Unassembled WGS sequence"/>
</dbReference>
<dbReference type="InterPro" id="IPR038347">
    <property type="entry name" value="TyeA_sf"/>
</dbReference>
<comment type="caution">
    <text evidence="3">The sequence shown here is derived from an EMBL/GenBank/DDBJ whole genome shotgun (WGS) entry which is preliminary data.</text>
</comment>
<feature type="compositionally biased region" description="Basic and acidic residues" evidence="1">
    <location>
        <begin position="391"/>
        <end position="406"/>
    </location>
</feature>
<accession>A0ABT8SXL2</accession>
<dbReference type="RefSeq" id="WP_302077388.1">
    <property type="nucleotide sequence ID" value="NZ_JAUKWQ010000004.1"/>
</dbReference>
<dbReference type="Gene3D" id="1.10.150.630">
    <property type="match status" value="1"/>
</dbReference>
<dbReference type="Gene3D" id="1.20.1280.80">
    <property type="match status" value="1"/>
</dbReference>
<protein>
    <submittedName>
        <fullName evidence="3">HrpJ domain-containing protein</fullName>
    </submittedName>
</protein>
<reference evidence="3" key="1">
    <citation type="journal article" date="2015" name="Int. J. Syst. Evol. Microbiol.">
        <title>Rhizobium oryzicola sp. nov., potential plant-growth-promoting endophytic bacteria isolated from rice roots.</title>
        <authorList>
            <person name="Zhang X.X."/>
            <person name="Gao J.S."/>
            <person name="Cao Y.H."/>
            <person name="Sheirdil R.A."/>
            <person name="Wang X.C."/>
            <person name="Zhang L."/>
        </authorList>
    </citation>
    <scope>NUCLEOTIDE SEQUENCE</scope>
    <source>
        <strain evidence="3">05753</strain>
    </source>
</reference>
<feature type="region of interest" description="Disordered" evidence="1">
    <location>
        <begin position="385"/>
        <end position="406"/>
    </location>
</feature>
<gene>
    <name evidence="3" type="ORF">Q2T52_13970</name>
</gene>
<evidence type="ECO:0000313" key="3">
    <source>
        <dbReference type="EMBL" id="MDO1583194.1"/>
    </source>
</evidence>
<sequence>MEGAIETLRQNVATQSVVSPVGTEVMEEVRGSYRGERVEVSSVESQLEDAKEEIGMSVAHRADKRTLGQREIRQGRGSNINALARIADYYDKLPDMPHEDALASLVEQMQNFADLLDGDGGSEVTIEDLFRALQAFDGDPTHQFAALELARDVFAASGASNAFLALLDEAAAAFQTGDLGRDTRAGFAAAEVANRAAQTLETDPAAVREAYRDLLRENTRDMGALFDMLRRFDVMKSMEEIVGTFIEVAGRDLSAASPSSDPIFLHSLVTELAKLKKMQTAIDLCAQLTRSVDRLLQPGELARGTPVDVASRMLAFASREGPGLQDARQLMSRYEKSSAATQVAFANGLRAIHLDLPDEVMPSLQARLNQTKALMRLLDELVEAEEEDYEGRDRDDQHRQGEGKNS</sequence>
<dbReference type="EMBL" id="JAUKWQ010000004">
    <property type="protein sequence ID" value="MDO1583194.1"/>
    <property type="molecule type" value="Genomic_DNA"/>
</dbReference>
<dbReference type="InterPro" id="IPR010812">
    <property type="entry name" value="HrpJ-like"/>
</dbReference>
<evidence type="ECO:0000256" key="1">
    <source>
        <dbReference type="SAM" id="MobiDB-lite"/>
    </source>
</evidence>
<evidence type="ECO:0000313" key="4">
    <source>
        <dbReference type="Proteomes" id="UP001169006"/>
    </source>
</evidence>
<proteinExistence type="predicted"/>
<dbReference type="SUPFAM" id="SSF140591">
    <property type="entry name" value="Type III secretion system domain"/>
    <property type="match status" value="1"/>
</dbReference>